<reference evidence="9 10" key="1">
    <citation type="submission" date="2018-10" db="EMBL/GenBank/DDBJ databases">
        <title>Xanthobacter tagetidis genome sequencing and assembly.</title>
        <authorList>
            <person name="Maclea K.S."/>
            <person name="Goen A.E."/>
            <person name="Fatima S.A."/>
        </authorList>
    </citation>
    <scope>NUCLEOTIDE SEQUENCE [LARGE SCALE GENOMIC DNA]</scope>
    <source>
        <strain evidence="9 10">ATCC 700314</strain>
    </source>
</reference>
<dbReference type="InterPro" id="IPR020846">
    <property type="entry name" value="MFS_dom"/>
</dbReference>
<feature type="transmembrane region" description="Helical" evidence="7">
    <location>
        <begin position="229"/>
        <end position="248"/>
    </location>
</feature>
<evidence type="ECO:0000256" key="3">
    <source>
        <dbReference type="ARBA" id="ARBA00022475"/>
    </source>
</evidence>
<feature type="transmembrane region" description="Helical" evidence="7">
    <location>
        <begin position="437"/>
        <end position="456"/>
    </location>
</feature>
<feature type="transmembrane region" description="Helical" evidence="7">
    <location>
        <begin position="334"/>
        <end position="352"/>
    </location>
</feature>
<dbReference type="InterPro" id="IPR011701">
    <property type="entry name" value="MFS"/>
</dbReference>
<dbReference type="PROSITE" id="PS50850">
    <property type="entry name" value="MFS"/>
    <property type="match status" value="1"/>
</dbReference>
<keyword evidence="5 7" id="KW-1133">Transmembrane helix</keyword>
<evidence type="ECO:0000313" key="10">
    <source>
        <dbReference type="Proteomes" id="UP000269692"/>
    </source>
</evidence>
<feature type="transmembrane region" description="Helical" evidence="7">
    <location>
        <begin position="167"/>
        <end position="185"/>
    </location>
</feature>
<keyword evidence="2" id="KW-0813">Transport</keyword>
<dbReference type="SUPFAM" id="SSF103473">
    <property type="entry name" value="MFS general substrate transporter"/>
    <property type="match status" value="1"/>
</dbReference>
<keyword evidence="10" id="KW-1185">Reference proteome</keyword>
<dbReference type="CDD" id="cd17503">
    <property type="entry name" value="MFS_LmrB_MDR_like"/>
    <property type="match status" value="1"/>
</dbReference>
<keyword evidence="4 7" id="KW-0812">Transmembrane</keyword>
<keyword evidence="6 7" id="KW-0472">Membrane</keyword>
<feature type="transmembrane region" description="Helical" evidence="7">
    <location>
        <begin position="54"/>
        <end position="73"/>
    </location>
</feature>
<dbReference type="Proteomes" id="UP000269692">
    <property type="component" value="Unassembled WGS sequence"/>
</dbReference>
<organism evidence="9 10">
    <name type="scientific">Xanthobacter tagetidis</name>
    <dbReference type="NCBI Taxonomy" id="60216"/>
    <lineage>
        <taxon>Bacteria</taxon>
        <taxon>Pseudomonadati</taxon>
        <taxon>Pseudomonadota</taxon>
        <taxon>Alphaproteobacteria</taxon>
        <taxon>Hyphomicrobiales</taxon>
        <taxon>Xanthobacteraceae</taxon>
        <taxon>Xanthobacter</taxon>
    </lineage>
</organism>
<keyword evidence="3" id="KW-1003">Cell membrane</keyword>
<dbReference type="InterPro" id="IPR036259">
    <property type="entry name" value="MFS_trans_sf"/>
</dbReference>
<dbReference type="Gene3D" id="1.20.1250.20">
    <property type="entry name" value="MFS general substrate transporter like domains"/>
    <property type="match status" value="1"/>
</dbReference>
<evidence type="ECO:0000256" key="2">
    <source>
        <dbReference type="ARBA" id="ARBA00022448"/>
    </source>
</evidence>
<feature type="transmembrane region" description="Helical" evidence="7">
    <location>
        <begin position="140"/>
        <end position="161"/>
    </location>
</feature>
<feature type="transmembrane region" description="Helical" evidence="7">
    <location>
        <begin position="106"/>
        <end position="128"/>
    </location>
</feature>
<dbReference type="PANTHER" id="PTHR42718">
    <property type="entry name" value="MAJOR FACILITATOR SUPERFAMILY MULTIDRUG TRANSPORTER MFSC"/>
    <property type="match status" value="1"/>
</dbReference>
<gene>
    <name evidence="9" type="ORF">D9R14_02320</name>
</gene>
<evidence type="ECO:0000256" key="6">
    <source>
        <dbReference type="ARBA" id="ARBA00023136"/>
    </source>
</evidence>
<dbReference type="Pfam" id="PF07690">
    <property type="entry name" value="MFS_1"/>
    <property type="match status" value="1"/>
</dbReference>
<dbReference type="EMBL" id="RCTF01000001">
    <property type="protein sequence ID" value="RLP81989.1"/>
    <property type="molecule type" value="Genomic_DNA"/>
</dbReference>
<evidence type="ECO:0000256" key="4">
    <source>
        <dbReference type="ARBA" id="ARBA00022692"/>
    </source>
</evidence>
<evidence type="ECO:0000313" key="9">
    <source>
        <dbReference type="EMBL" id="RLP81989.1"/>
    </source>
</evidence>
<feature type="transmembrane region" description="Helical" evidence="7">
    <location>
        <begin position="268"/>
        <end position="289"/>
    </location>
</feature>
<feature type="transmembrane region" description="Helical" evidence="7">
    <location>
        <begin position="80"/>
        <end position="100"/>
    </location>
</feature>
<dbReference type="RefSeq" id="WP_121621803.1">
    <property type="nucleotide sequence ID" value="NZ_JACIIW010000004.1"/>
</dbReference>
<feature type="domain" description="Major facilitator superfamily (MFS) profile" evidence="8">
    <location>
        <begin position="15"/>
        <end position="461"/>
    </location>
</feature>
<dbReference type="Gene3D" id="1.20.1720.10">
    <property type="entry name" value="Multidrug resistance protein D"/>
    <property type="match status" value="1"/>
</dbReference>
<evidence type="ECO:0000256" key="1">
    <source>
        <dbReference type="ARBA" id="ARBA00004651"/>
    </source>
</evidence>
<comment type="subcellular location">
    <subcellularLocation>
        <location evidence="1">Cell membrane</location>
        <topology evidence="1">Multi-pass membrane protein</topology>
    </subcellularLocation>
</comment>
<feature type="transmembrane region" description="Helical" evidence="7">
    <location>
        <begin position="295"/>
        <end position="322"/>
    </location>
</feature>
<feature type="transmembrane region" description="Helical" evidence="7">
    <location>
        <begin position="205"/>
        <end position="223"/>
    </location>
</feature>
<sequence>MARLPRLSLPPHLLIPLIVACALFMEQVDATVIATSLPAIAADLNEDPVALKLALTSYLLSLAVFIPASGWAADRYGARTVFRSAIVIFTLGSILCGLSSSLLDFVLYRIVQGLGGAMMVPVGRLVILRAVPKSELVASLAWLTIPALLGPVFGPPLGGFITTYFDWRLIFFINVPIGVLGVFLATRFIENVREEDVPPLDLKGLVLSGVGLAGLVFGFAVMGQHLVPAWIAGVVSSVGFASLVLYWFHARVTPHAVIDLKLLRYPTFRAGVVGASFFRVGIGAMPFLLPLMFQLAFGLSAFASGMLTFTASAGAMVMKFTAAPILRRLGFKRVLVVNSLLCAGFIAVNALFTPGTPHWVIMSVLLLGGFLRSLEFTALNALTYADVETEEMSRATSFASVAQQVSLSMGVALSGFVLELMRGARGEKAVTLDDFTMAFLVVACVSAVSFVFFVVLPKDAGASLSAKKPDLPDPRAEVPNTP</sequence>
<proteinExistence type="predicted"/>
<accession>A0A3L7ANG2</accession>
<dbReference type="AlphaFoldDB" id="A0A3L7ANG2"/>
<dbReference type="GO" id="GO:0022857">
    <property type="term" value="F:transmembrane transporter activity"/>
    <property type="evidence" value="ECO:0007669"/>
    <property type="project" value="InterPro"/>
</dbReference>
<evidence type="ECO:0000259" key="8">
    <source>
        <dbReference type="PROSITE" id="PS50850"/>
    </source>
</evidence>
<protein>
    <submittedName>
        <fullName evidence="9">MFS transporter</fullName>
    </submittedName>
</protein>
<evidence type="ECO:0000256" key="5">
    <source>
        <dbReference type="ARBA" id="ARBA00022989"/>
    </source>
</evidence>
<dbReference type="OrthoDB" id="9812221at2"/>
<dbReference type="PROSITE" id="PS51257">
    <property type="entry name" value="PROKAR_LIPOPROTEIN"/>
    <property type="match status" value="1"/>
</dbReference>
<dbReference type="GO" id="GO:0005886">
    <property type="term" value="C:plasma membrane"/>
    <property type="evidence" value="ECO:0007669"/>
    <property type="project" value="UniProtKB-SubCell"/>
</dbReference>
<evidence type="ECO:0000256" key="7">
    <source>
        <dbReference type="SAM" id="Phobius"/>
    </source>
</evidence>
<dbReference type="PANTHER" id="PTHR42718:SF46">
    <property type="entry name" value="BLR6921 PROTEIN"/>
    <property type="match status" value="1"/>
</dbReference>
<comment type="caution">
    <text evidence="9">The sequence shown here is derived from an EMBL/GenBank/DDBJ whole genome shotgun (WGS) entry which is preliminary data.</text>
</comment>
<dbReference type="PRINTS" id="PR01036">
    <property type="entry name" value="TCRTETB"/>
</dbReference>
<name>A0A3L7ANG2_9HYPH</name>